<comment type="catalytic activity">
    <reaction evidence="1">
        <text>ATP + protein L-histidine = ADP + protein N-phospho-L-histidine.</text>
        <dbReference type="EC" id="2.7.13.3"/>
    </reaction>
</comment>
<dbReference type="RefSeq" id="WP_313764254.1">
    <property type="nucleotide sequence ID" value="NZ_BAAAVH010000121.1"/>
</dbReference>
<keyword evidence="14" id="KW-1185">Reference proteome</keyword>
<dbReference type="Pfam" id="PF07730">
    <property type="entry name" value="HisKA_3"/>
    <property type="match status" value="1"/>
</dbReference>
<evidence type="ECO:0000256" key="7">
    <source>
        <dbReference type="ARBA" id="ARBA00022840"/>
    </source>
</evidence>
<keyword evidence="5" id="KW-0547">Nucleotide-binding</keyword>
<dbReference type="InterPro" id="IPR011712">
    <property type="entry name" value="Sig_transdc_His_kin_sub3_dim/P"/>
</dbReference>
<reference evidence="14" key="1">
    <citation type="journal article" date="2019" name="Int. J. Syst. Evol. Microbiol.">
        <title>The Global Catalogue of Microorganisms (GCM) 10K type strain sequencing project: providing services to taxonomists for standard genome sequencing and annotation.</title>
        <authorList>
            <consortium name="The Broad Institute Genomics Platform"/>
            <consortium name="The Broad Institute Genome Sequencing Center for Infectious Disease"/>
            <person name="Wu L."/>
            <person name="Ma J."/>
        </authorList>
    </citation>
    <scope>NUCLEOTIDE SEQUENCE [LARGE SCALE GENOMIC DNA]</scope>
    <source>
        <strain evidence="14">CGMCC 4.1469</strain>
    </source>
</reference>
<keyword evidence="3" id="KW-0597">Phosphoprotein</keyword>
<evidence type="ECO:0000256" key="8">
    <source>
        <dbReference type="ARBA" id="ARBA00023012"/>
    </source>
</evidence>
<feature type="transmembrane region" description="Helical" evidence="10">
    <location>
        <begin position="145"/>
        <end position="169"/>
    </location>
</feature>
<evidence type="ECO:0000256" key="2">
    <source>
        <dbReference type="ARBA" id="ARBA00012438"/>
    </source>
</evidence>
<dbReference type="PANTHER" id="PTHR24421">
    <property type="entry name" value="NITRATE/NITRITE SENSOR PROTEIN NARX-RELATED"/>
    <property type="match status" value="1"/>
</dbReference>
<protein>
    <recommendedName>
        <fullName evidence="2">histidine kinase</fullName>
        <ecNumber evidence="2">2.7.13.3</ecNumber>
    </recommendedName>
</protein>
<feature type="transmembrane region" description="Helical" evidence="10">
    <location>
        <begin position="201"/>
        <end position="224"/>
    </location>
</feature>
<dbReference type="Gene3D" id="1.20.5.1930">
    <property type="match status" value="1"/>
</dbReference>
<dbReference type="Pfam" id="PF13796">
    <property type="entry name" value="Sensor"/>
    <property type="match status" value="1"/>
</dbReference>
<keyword evidence="10" id="KW-0812">Transmembrane</keyword>
<dbReference type="Proteomes" id="UP001596067">
    <property type="component" value="Unassembled WGS sequence"/>
</dbReference>
<evidence type="ECO:0000256" key="4">
    <source>
        <dbReference type="ARBA" id="ARBA00022679"/>
    </source>
</evidence>
<keyword evidence="8" id="KW-0902">Two-component regulatory system</keyword>
<dbReference type="EC" id="2.7.13.3" evidence="2"/>
<evidence type="ECO:0000313" key="14">
    <source>
        <dbReference type="Proteomes" id="UP001596067"/>
    </source>
</evidence>
<evidence type="ECO:0000256" key="5">
    <source>
        <dbReference type="ARBA" id="ARBA00022741"/>
    </source>
</evidence>
<feature type="transmembrane region" description="Helical" evidence="10">
    <location>
        <begin position="52"/>
        <end position="73"/>
    </location>
</feature>
<feature type="region of interest" description="Disordered" evidence="9">
    <location>
        <begin position="1"/>
        <end position="33"/>
    </location>
</feature>
<dbReference type="Gene3D" id="3.30.565.10">
    <property type="entry name" value="Histidine kinase-like ATPase, C-terminal domain"/>
    <property type="match status" value="1"/>
</dbReference>
<feature type="domain" description="Signal transduction histidine kinase subgroup 3 dimerisation and phosphoacceptor" evidence="11">
    <location>
        <begin position="260"/>
        <end position="326"/>
    </location>
</feature>
<evidence type="ECO:0000256" key="10">
    <source>
        <dbReference type="SAM" id="Phobius"/>
    </source>
</evidence>
<keyword evidence="4" id="KW-0808">Transferase</keyword>
<evidence type="ECO:0000259" key="12">
    <source>
        <dbReference type="Pfam" id="PF13796"/>
    </source>
</evidence>
<feature type="domain" description="Putative sensor" evidence="12">
    <location>
        <begin position="55"/>
        <end position="234"/>
    </location>
</feature>
<keyword evidence="7" id="KW-0067">ATP-binding</keyword>
<sequence>MREMGERGGRPAESRANDSPAGAVGVGGGRARRLRGESARPGFLRSRAPWRAAAYLLVSGSAGLLLCALLLVAGVAAGALAALLVGLPLLAALALVGVPYAAWERRLLRLLDGTRVPDPHLVPDRPGLPAWLRLRFREQATWRELGFTVLAAVVLWPIDLVVAGCALVVPGHLLAALPLLLLDGEQVNVLKLWQVHSPATAALLGAAGIALLPLLAYPLTVVAAGRAALVRMVLGPGAQEERIGELVNSRARLVDAFEAERRRVERDLHDGAQQRLVALTMTLGLARLDAEPGGPLADRLAEAHRQAGEVLSELRELINGIHPRVLADRGLPDACADVADRSPIPVTTRFDLPGRLPAPVESAGYFAVSEALANIAKHSGAGSAGVEARYAGGRLTIEVTDDGCGGADPAAGTGLTGLADRVAVVDGRLALSSPPGGPTLLRVEIPCTPISP</sequence>
<dbReference type="CDD" id="cd16917">
    <property type="entry name" value="HATPase_UhpB-NarQ-NarX-like"/>
    <property type="match status" value="1"/>
</dbReference>
<keyword evidence="6" id="KW-0418">Kinase</keyword>
<keyword evidence="10" id="KW-1133">Transmembrane helix</keyword>
<feature type="compositionally biased region" description="Basic and acidic residues" evidence="9">
    <location>
        <begin position="1"/>
        <end position="16"/>
    </location>
</feature>
<evidence type="ECO:0000256" key="9">
    <source>
        <dbReference type="SAM" id="MobiDB-lite"/>
    </source>
</evidence>
<dbReference type="InterPro" id="IPR025828">
    <property type="entry name" value="Put_sensor_dom"/>
</dbReference>
<organism evidence="13 14">
    <name type="scientific">Kitasatospora aburaviensis</name>
    <dbReference type="NCBI Taxonomy" id="67265"/>
    <lineage>
        <taxon>Bacteria</taxon>
        <taxon>Bacillati</taxon>
        <taxon>Actinomycetota</taxon>
        <taxon>Actinomycetes</taxon>
        <taxon>Kitasatosporales</taxon>
        <taxon>Streptomycetaceae</taxon>
        <taxon>Kitasatospora</taxon>
    </lineage>
</organism>
<accession>A0ABW1EU30</accession>
<keyword evidence="10" id="KW-0472">Membrane</keyword>
<dbReference type="PANTHER" id="PTHR24421:SF10">
    <property type="entry name" value="NITRATE_NITRITE SENSOR PROTEIN NARQ"/>
    <property type="match status" value="1"/>
</dbReference>
<evidence type="ECO:0000256" key="6">
    <source>
        <dbReference type="ARBA" id="ARBA00022777"/>
    </source>
</evidence>
<evidence type="ECO:0000313" key="13">
    <source>
        <dbReference type="EMBL" id="MFC5885329.1"/>
    </source>
</evidence>
<evidence type="ECO:0000256" key="1">
    <source>
        <dbReference type="ARBA" id="ARBA00000085"/>
    </source>
</evidence>
<gene>
    <name evidence="13" type="ORF">ACFP0N_10120</name>
</gene>
<name>A0ABW1EU30_9ACTN</name>
<dbReference type="InterPro" id="IPR050482">
    <property type="entry name" value="Sensor_HK_TwoCompSys"/>
</dbReference>
<comment type="caution">
    <text evidence="13">The sequence shown here is derived from an EMBL/GenBank/DDBJ whole genome shotgun (WGS) entry which is preliminary data.</text>
</comment>
<dbReference type="EMBL" id="JBHSOD010000009">
    <property type="protein sequence ID" value="MFC5885329.1"/>
    <property type="molecule type" value="Genomic_DNA"/>
</dbReference>
<dbReference type="InterPro" id="IPR036890">
    <property type="entry name" value="HATPase_C_sf"/>
</dbReference>
<evidence type="ECO:0000256" key="3">
    <source>
        <dbReference type="ARBA" id="ARBA00022553"/>
    </source>
</evidence>
<evidence type="ECO:0000259" key="11">
    <source>
        <dbReference type="Pfam" id="PF07730"/>
    </source>
</evidence>
<dbReference type="SUPFAM" id="SSF55874">
    <property type="entry name" value="ATPase domain of HSP90 chaperone/DNA topoisomerase II/histidine kinase"/>
    <property type="match status" value="1"/>
</dbReference>
<proteinExistence type="predicted"/>
<feature type="transmembrane region" description="Helical" evidence="10">
    <location>
        <begin position="79"/>
        <end position="103"/>
    </location>
</feature>